<evidence type="ECO:0000313" key="3">
    <source>
        <dbReference type="Proteomes" id="UP000545037"/>
    </source>
</evidence>
<dbReference type="RefSeq" id="WP_183212217.1">
    <property type="nucleotide sequence ID" value="NZ_JACHOR010000001.1"/>
</dbReference>
<dbReference type="InterPro" id="IPR029044">
    <property type="entry name" value="Nucleotide-diphossugar_trans"/>
</dbReference>
<dbReference type="CDD" id="cd00761">
    <property type="entry name" value="Glyco_tranf_GTA_type"/>
    <property type="match status" value="1"/>
</dbReference>
<dbReference type="Pfam" id="PF10111">
    <property type="entry name" value="Glyco_tranf_2_2"/>
    <property type="match status" value="1"/>
</dbReference>
<proteinExistence type="predicted"/>
<protein>
    <submittedName>
        <fullName evidence="2">Glycosyltransferase involved in cell wall biosynthesis</fullName>
    </submittedName>
</protein>
<organism evidence="2 3">
    <name type="scientific">Brevundimonas variabilis</name>
    <dbReference type="NCBI Taxonomy" id="74312"/>
    <lineage>
        <taxon>Bacteria</taxon>
        <taxon>Pseudomonadati</taxon>
        <taxon>Pseudomonadota</taxon>
        <taxon>Alphaproteobacteria</taxon>
        <taxon>Caulobacterales</taxon>
        <taxon>Caulobacteraceae</taxon>
        <taxon>Brevundimonas</taxon>
    </lineage>
</organism>
<dbReference type="Proteomes" id="UP000545037">
    <property type="component" value="Unassembled WGS sequence"/>
</dbReference>
<accession>A0A7W9CGR0</accession>
<name>A0A7W9CGR0_9CAUL</name>
<sequence>MSTPVLSIVVVGFDMARELPRTVQSLLPPYQQGIDLADIEIIVVDNGSADPVQRTDFGHEGNITVLRVEDGGTSPCRAINRGAALARADRLAVMIDGARMASPGLLATAVQASRIDPDAFIATLGFHLGPKVQQISTSEGYTRAVEDQMLADIGWPADGYRLFEICALGESYAHGVLQTPPETTFFLMGRDRFLKMGGYNEAFTGLGGGLSSFDFFNRAVADPEVPFIMLVGEGTFHQLHYGATTREGGVRRPAPEGEGTLGDVYAREYQAITGQPLAMATALPLLFGRLKHPAARHYFFPTVHD</sequence>
<dbReference type="InterPro" id="IPR019290">
    <property type="entry name" value="GlycosylTrfase-like_prok"/>
</dbReference>
<feature type="domain" description="Glycosyltransferase 2-like prokaryotic type" evidence="1">
    <location>
        <begin position="38"/>
        <end position="220"/>
    </location>
</feature>
<dbReference type="EMBL" id="JACHOR010000001">
    <property type="protein sequence ID" value="MBB5745325.1"/>
    <property type="molecule type" value="Genomic_DNA"/>
</dbReference>
<dbReference type="GO" id="GO:0016740">
    <property type="term" value="F:transferase activity"/>
    <property type="evidence" value="ECO:0007669"/>
    <property type="project" value="UniProtKB-KW"/>
</dbReference>
<keyword evidence="3" id="KW-1185">Reference proteome</keyword>
<dbReference type="AlphaFoldDB" id="A0A7W9CGR0"/>
<evidence type="ECO:0000259" key="1">
    <source>
        <dbReference type="Pfam" id="PF10111"/>
    </source>
</evidence>
<comment type="caution">
    <text evidence="2">The sequence shown here is derived from an EMBL/GenBank/DDBJ whole genome shotgun (WGS) entry which is preliminary data.</text>
</comment>
<reference evidence="2 3" key="1">
    <citation type="submission" date="2020-08" db="EMBL/GenBank/DDBJ databases">
        <title>Genomic Encyclopedia of Type Strains, Phase IV (KMG-IV): sequencing the most valuable type-strain genomes for metagenomic binning, comparative biology and taxonomic classification.</title>
        <authorList>
            <person name="Goeker M."/>
        </authorList>
    </citation>
    <scope>NUCLEOTIDE SEQUENCE [LARGE SCALE GENOMIC DNA]</scope>
    <source>
        <strain evidence="2 3">DSM 4737</strain>
    </source>
</reference>
<dbReference type="SUPFAM" id="SSF53448">
    <property type="entry name" value="Nucleotide-diphospho-sugar transferases"/>
    <property type="match status" value="1"/>
</dbReference>
<gene>
    <name evidence="2" type="ORF">GGR13_000897</name>
</gene>
<keyword evidence="2" id="KW-0808">Transferase</keyword>
<dbReference type="Gene3D" id="3.90.550.10">
    <property type="entry name" value="Spore Coat Polysaccharide Biosynthesis Protein SpsA, Chain A"/>
    <property type="match status" value="1"/>
</dbReference>
<evidence type="ECO:0000313" key="2">
    <source>
        <dbReference type="EMBL" id="MBB5745325.1"/>
    </source>
</evidence>